<proteinExistence type="predicted"/>
<evidence type="ECO:0000313" key="1">
    <source>
        <dbReference type="EMBL" id="OAG75119.1"/>
    </source>
</evidence>
<gene>
    <name evidence="1" type="ORF">Amal_03705</name>
</gene>
<dbReference type="Proteomes" id="UP000077349">
    <property type="component" value="Unassembled WGS sequence"/>
</dbReference>
<evidence type="ECO:0000313" key="2">
    <source>
        <dbReference type="Proteomes" id="UP000077349"/>
    </source>
</evidence>
<comment type="caution">
    <text evidence="1">The sequence shown here is derived from an EMBL/GenBank/DDBJ whole genome shotgun (WGS) entry which is preliminary data.</text>
</comment>
<protein>
    <submittedName>
        <fullName evidence="1">Uncharacterized protein</fullName>
    </submittedName>
</protein>
<reference evidence="1 2" key="1">
    <citation type="submission" date="2016-03" db="EMBL/GenBank/DDBJ databases">
        <title>Draft genome sequence of Acetobacter malorum CECT 7742, a strain isolated from strawberry vinegar.</title>
        <authorList>
            <person name="Sainz F."/>
            <person name="Mas A."/>
            <person name="Torija M.J."/>
        </authorList>
    </citation>
    <scope>NUCLEOTIDE SEQUENCE [LARGE SCALE GENOMIC DNA]</scope>
    <source>
        <strain evidence="1 2">CECT 7742</strain>
    </source>
</reference>
<organism evidence="1 2">
    <name type="scientific">Acetobacter malorum</name>
    <dbReference type="NCBI Taxonomy" id="178901"/>
    <lineage>
        <taxon>Bacteria</taxon>
        <taxon>Pseudomonadati</taxon>
        <taxon>Pseudomonadota</taxon>
        <taxon>Alphaproteobacteria</taxon>
        <taxon>Acetobacterales</taxon>
        <taxon>Acetobacteraceae</taxon>
        <taxon>Acetobacter</taxon>
    </lineage>
</organism>
<dbReference type="AlphaFoldDB" id="A0A177G430"/>
<name>A0A177G430_9PROT</name>
<sequence>MLPDTLRRRCGECHAILKLIPEAKGTAGLIKAGSGQNAAGEGLIQKPAIEHDIHAPVRGFDLNGMADSIPSFGNGLQNGIKVSRAISQNEPSCLGCIRRFTKQKDNFNATIGRQCNQGLQNAAGVQSCSCYAIQAIRMGKGSGVVQ</sequence>
<accession>A0A177G430</accession>
<dbReference type="EMBL" id="LVHD01000127">
    <property type="protein sequence ID" value="OAG75119.1"/>
    <property type="molecule type" value="Genomic_DNA"/>
</dbReference>